<dbReference type="RefSeq" id="WP_057903176.1">
    <property type="nucleotide sequence ID" value="NZ_AZDA01000002.1"/>
</dbReference>
<dbReference type="EMBL" id="AZDA01000002">
    <property type="protein sequence ID" value="KRK40935.1"/>
    <property type="molecule type" value="Genomic_DNA"/>
</dbReference>
<evidence type="ECO:0008006" key="3">
    <source>
        <dbReference type="Google" id="ProtNLM"/>
    </source>
</evidence>
<dbReference type="Gene3D" id="1.10.1220.10">
    <property type="entry name" value="Met repressor-like"/>
    <property type="match status" value="1"/>
</dbReference>
<dbReference type="Proteomes" id="UP000051461">
    <property type="component" value="Unassembled WGS sequence"/>
</dbReference>
<dbReference type="GO" id="GO:0006355">
    <property type="term" value="P:regulation of DNA-templated transcription"/>
    <property type="evidence" value="ECO:0007669"/>
    <property type="project" value="InterPro"/>
</dbReference>
<dbReference type="STRING" id="1423726.FC07_GL002337"/>
<proteinExistence type="predicted"/>
<sequence length="85" mass="9461">MASKSTSGVPVAFDAQLSKRIAAYCEYYAINENDLVNDALAEFFEAHRQNLDALVKGYVEMGQLNSEIAHEFSSCEAEADLRILR</sequence>
<evidence type="ECO:0000313" key="1">
    <source>
        <dbReference type="EMBL" id="KRK40935.1"/>
    </source>
</evidence>
<evidence type="ECO:0000313" key="2">
    <source>
        <dbReference type="Proteomes" id="UP000051461"/>
    </source>
</evidence>
<reference evidence="1 2" key="1">
    <citation type="journal article" date="2015" name="Genome Announc.">
        <title>Expanding the biotechnology potential of lactobacilli through comparative genomics of 213 strains and associated genera.</title>
        <authorList>
            <person name="Sun Z."/>
            <person name="Harris H.M."/>
            <person name="McCann A."/>
            <person name="Guo C."/>
            <person name="Argimon S."/>
            <person name="Zhang W."/>
            <person name="Yang X."/>
            <person name="Jeffery I.B."/>
            <person name="Cooney J.C."/>
            <person name="Kagawa T.F."/>
            <person name="Liu W."/>
            <person name="Song Y."/>
            <person name="Salvetti E."/>
            <person name="Wrobel A."/>
            <person name="Rasinkangas P."/>
            <person name="Parkhill J."/>
            <person name="Rea M.C."/>
            <person name="O'Sullivan O."/>
            <person name="Ritari J."/>
            <person name="Douillard F.P."/>
            <person name="Paul Ross R."/>
            <person name="Yang R."/>
            <person name="Briner A.E."/>
            <person name="Felis G.E."/>
            <person name="de Vos W.M."/>
            <person name="Barrangou R."/>
            <person name="Klaenhammer T.R."/>
            <person name="Caufield P.W."/>
            <person name="Cui Y."/>
            <person name="Zhang H."/>
            <person name="O'Toole P.W."/>
        </authorList>
    </citation>
    <scope>NUCLEOTIDE SEQUENCE [LARGE SCALE GENOMIC DNA]</scope>
    <source>
        <strain evidence="1 2">DSM 20003</strain>
    </source>
</reference>
<comment type="caution">
    <text evidence="1">The sequence shown here is derived from an EMBL/GenBank/DDBJ whole genome shotgun (WGS) entry which is preliminary data.</text>
</comment>
<protein>
    <recommendedName>
        <fullName evidence="3">Antitoxin</fullName>
    </recommendedName>
</protein>
<dbReference type="AlphaFoldDB" id="A0A0R1HCT8"/>
<organism evidence="1 2">
    <name type="scientific">Loigolactobacillus bifermentans DSM 20003</name>
    <dbReference type="NCBI Taxonomy" id="1423726"/>
    <lineage>
        <taxon>Bacteria</taxon>
        <taxon>Bacillati</taxon>
        <taxon>Bacillota</taxon>
        <taxon>Bacilli</taxon>
        <taxon>Lactobacillales</taxon>
        <taxon>Lactobacillaceae</taxon>
        <taxon>Loigolactobacillus</taxon>
    </lineage>
</organism>
<keyword evidence="2" id="KW-1185">Reference proteome</keyword>
<dbReference type="OrthoDB" id="2166423at2"/>
<dbReference type="PATRIC" id="fig|1423726.3.peg.2425"/>
<name>A0A0R1HCT8_9LACO</name>
<dbReference type="InterPro" id="IPR013321">
    <property type="entry name" value="Arc_rbn_hlx_hlx"/>
</dbReference>
<accession>A0A0R1HCT8</accession>
<gene>
    <name evidence="1" type="ORF">FC07_GL002337</name>
</gene>